<evidence type="ECO:0000313" key="2">
    <source>
        <dbReference type="Proteomes" id="UP000821865"/>
    </source>
</evidence>
<proteinExistence type="predicted"/>
<protein>
    <submittedName>
        <fullName evidence="1">Uncharacterized protein</fullName>
    </submittedName>
</protein>
<organism evidence="1 2">
    <name type="scientific">Dermacentor silvarum</name>
    <name type="common">Tick</name>
    <dbReference type="NCBI Taxonomy" id="543639"/>
    <lineage>
        <taxon>Eukaryota</taxon>
        <taxon>Metazoa</taxon>
        <taxon>Ecdysozoa</taxon>
        <taxon>Arthropoda</taxon>
        <taxon>Chelicerata</taxon>
        <taxon>Arachnida</taxon>
        <taxon>Acari</taxon>
        <taxon>Parasitiformes</taxon>
        <taxon>Ixodida</taxon>
        <taxon>Ixodoidea</taxon>
        <taxon>Ixodidae</taxon>
        <taxon>Rhipicephalinae</taxon>
        <taxon>Dermacentor</taxon>
    </lineage>
</organism>
<evidence type="ECO:0000313" key="1">
    <source>
        <dbReference type="EMBL" id="KAH7980555.1"/>
    </source>
</evidence>
<dbReference type="Proteomes" id="UP000821865">
    <property type="component" value="Chromosome 1"/>
</dbReference>
<accession>A0ACB8E211</accession>
<sequence length="789" mass="88546">MRPSAMLTGLSLLAICLASVAAQSSPAEEGDTRASVPAPKTTTPRAAVTRVPTKPTTKDPGPDPRNPFKYYARKQEKLVKTLMKTITEHVTPQFLGDISQLNLTGDCTYGLFKMIFGVKQLKPWAIKMLDASGKMPDGLFYGSLAAFGDMGECLHVRAINRRLNGKLEEYFQGQYCALNIRFKLPPKPARYSPKTFLRNLTDEVPLYKHLLGDVSVGYFYFTPIRMALCVPSTCTQNDIQTLGSAVGDLAQLDVTVPFCEKLKPTEYTTLQLIAMGILAFFFCLVVLGTFLDVAPRLLNSWISHDTASQCSEKDKEMSTNMVLDVLLSFSAFTNGKRLLSTRTAIGVLEPLHGMRVITMAWIILGHTFFYKSYVLSGGLFEALEYGKSFPFQIVLNVFPAVETFVTMSGILVAYSSLHKLEKHQGSFNPFSYFLHRYLRLTPAFILVSLLMILLPLTGSGPVWNETLQPFAKACEKRWWTNILYIGSWFHREDMCLPHGWYLSCDMHYYIIAPVIFMLMYRRPSVSFALLAILGASSVIAVGVLTYIWQFPPIPIFVDPDPDHFNEYMSFIGYRPYTHLTAFCIGMATGYFLYKHKTLHINRVARLLGWLAAALVNMTVVFGVYNWNAYEAPSLSVAVAYAALSRAAWAFGIAWIVIACATGNGGFINEVLSWRAFVPLSRLTYLVYLVHPLLILWHTAYLKKPFYTTQFFVGYVYLGHLFSAYCLSFSLSLTFESPFILLERILLGKSARQMGYQPEKTDKISARDFSKNPDSLTTKAFENGSSTCGV</sequence>
<gene>
    <name evidence="1" type="ORF">HPB49_017257</name>
</gene>
<keyword evidence="2" id="KW-1185">Reference proteome</keyword>
<dbReference type="EMBL" id="CM023470">
    <property type="protein sequence ID" value="KAH7980555.1"/>
    <property type="molecule type" value="Genomic_DNA"/>
</dbReference>
<reference evidence="1" key="1">
    <citation type="submission" date="2020-05" db="EMBL/GenBank/DDBJ databases">
        <title>Large-scale comparative analyses of tick genomes elucidate their genetic diversity and vector capacities.</title>
        <authorList>
            <person name="Jia N."/>
            <person name="Wang J."/>
            <person name="Shi W."/>
            <person name="Du L."/>
            <person name="Sun Y."/>
            <person name="Zhan W."/>
            <person name="Jiang J."/>
            <person name="Wang Q."/>
            <person name="Zhang B."/>
            <person name="Ji P."/>
            <person name="Sakyi L.B."/>
            <person name="Cui X."/>
            <person name="Yuan T."/>
            <person name="Jiang B."/>
            <person name="Yang W."/>
            <person name="Lam T.T.-Y."/>
            <person name="Chang Q."/>
            <person name="Ding S."/>
            <person name="Wang X."/>
            <person name="Zhu J."/>
            <person name="Ruan X."/>
            <person name="Zhao L."/>
            <person name="Wei J."/>
            <person name="Que T."/>
            <person name="Du C."/>
            <person name="Cheng J."/>
            <person name="Dai P."/>
            <person name="Han X."/>
            <person name="Huang E."/>
            <person name="Gao Y."/>
            <person name="Liu J."/>
            <person name="Shao H."/>
            <person name="Ye R."/>
            <person name="Li L."/>
            <person name="Wei W."/>
            <person name="Wang X."/>
            <person name="Wang C."/>
            <person name="Yang T."/>
            <person name="Huo Q."/>
            <person name="Li W."/>
            <person name="Guo W."/>
            <person name="Chen H."/>
            <person name="Zhou L."/>
            <person name="Ni X."/>
            <person name="Tian J."/>
            <person name="Zhou Y."/>
            <person name="Sheng Y."/>
            <person name="Liu T."/>
            <person name="Pan Y."/>
            <person name="Xia L."/>
            <person name="Li J."/>
            <person name="Zhao F."/>
            <person name="Cao W."/>
        </authorList>
    </citation>
    <scope>NUCLEOTIDE SEQUENCE</scope>
    <source>
        <strain evidence="1">Dsil-2018</strain>
    </source>
</reference>
<name>A0ACB8E211_DERSI</name>
<comment type="caution">
    <text evidence="1">The sequence shown here is derived from an EMBL/GenBank/DDBJ whole genome shotgun (WGS) entry which is preliminary data.</text>
</comment>